<proteinExistence type="inferred from homology"/>
<keyword evidence="9" id="KW-1133">Transmembrane helix</keyword>
<dbReference type="Pfam" id="PF06955">
    <property type="entry name" value="XET_C"/>
    <property type="match status" value="1"/>
</dbReference>
<dbReference type="SUPFAM" id="SSF49899">
    <property type="entry name" value="Concanavalin A-like lectins/glucanases"/>
    <property type="match status" value="2"/>
</dbReference>
<keyword evidence="2 8" id="KW-0052">Apoplast</keyword>
<keyword evidence="8" id="KW-0961">Cell wall biogenesis/degradation</keyword>
<dbReference type="InterPro" id="IPR000757">
    <property type="entry name" value="Beta-glucanase-like"/>
</dbReference>
<evidence type="ECO:0000256" key="2">
    <source>
        <dbReference type="ARBA" id="ARBA00022523"/>
    </source>
</evidence>
<evidence type="ECO:0000256" key="9">
    <source>
        <dbReference type="SAM" id="Phobius"/>
    </source>
</evidence>
<comment type="PTM">
    <text evidence="8">Contains at least one intrachain disulfide bond essential for its enzymatic activity.</text>
</comment>
<sequence length="238" mass="27223">MANYFTLQCLLLASFLLIVTCPHEGSAAVSFNDNYYITWGNNHAQLLNQGTELQLTLDQTSGAGFESKAMFGSGSFTMRLKIPAKKSSGVVTAFYVSINQFSLITVVAFTWLFVDNIPIRVFKNKADIGVSYPSQPMHVTGSLWNGTWAAGGIPIEWSQAPFQAYFQGFTVTACPLQDYRQRQLCYNPNLWWNRRNYWQLNRQQQALLERTRKSVLTYDYCTDKSRYPRQPPECLYNQ</sequence>
<dbReference type="InterPro" id="IPR016455">
    <property type="entry name" value="XTH"/>
</dbReference>
<feature type="signal peptide" evidence="8">
    <location>
        <begin position="1"/>
        <end position="27"/>
    </location>
</feature>
<keyword evidence="6" id="KW-1015">Disulfide bond</keyword>
<keyword evidence="9" id="KW-0812">Transmembrane</keyword>
<evidence type="ECO:0000256" key="7">
    <source>
        <dbReference type="ARBA" id="ARBA00023295"/>
    </source>
</evidence>
<keyword evidence="3 8" id="KW-0964">Secreted</keyword>
<gene>
    <name evidence="12" type="ORF">HS088_TW08G00270</name>
</gene>
<dbReference type="GO" id="GO:0010411">
    <property type="term" value="P:xyloglucan metabolic process"/>
    <property type="evidence" value="ECO:0007669"/>
    <property type="project" value="InterPro"/>
</dbReference>
<evidence type="ECO:0000256" key="8">
    <source>
        <dbReference type="RuleBase" id="RU361120"/>
    </source>
</evidence>
<dbReference type="AlphaFoldDB" id="A0A7J7DBC8"/>
<keyword evidence="7 8" id="KW-0326">Glycosidase</keyword>
<name>A0A7J7DBC8_TRIWF</name>
<evidence type="ECO:0000259" key="10">
    <source>
        <dbReference type="Pfam" id="PF00722"/>
    </source>
</evidence>
<dbReference type="InterPro" id="IPR013320">
    <property type="entry name" value="ConA-like_dom_sf"/>
</dbReference>
<evidence type="ECO:0000256" key="6">
    <source>
        <dbReference type="ARBA" id="ARBA00023157"/>
    </source>
</evidence>
<dbReference type="Proteomes" id="UP000593562">
    <property type="component" value="Unassembled WGS sequence"/>
</dbReference>
<feature type="domain" description="GH16" evidence="10">
    <location>
        <begin position="113"/>
        <end position="158"/>
    </location>
</feature>
<comment type="caution">
    <text evidence="12">The sequence shown here is derived from an EMBL/GenBank/DDBJ whole genome shotgun (WGS) entry which is preliminary data.</text>
</comment>
<dbReference type="PANTHER" id="PTHR31062">
    <property type="entry name" value="XYLOGLUCAN ENDOTRANSGLUCOSYLASE/HYDROLASE PROTEIN 8-RELATED"/>
    <property type="match status" value="1"/>
</dbReference>
<protein>
    <recommendedName>
        <fullName evidence="8">Xyloglucan endotransglucosylase/hydrolase</fullName>
        <ecNumber evidence="8">2.4.1.207</ecNumber>
    </recommendedName>
</protein>
<dbReference type="GO" id="GO:0071555">
    <property type="term" value="P:cell wall organization"/>
    <property type="evidence" value="ECO:0007669"/>
    <property type="project" value="UniProtKB-KW"/>
</dbReference>
<dbReference type="EMBL" id="JAAARO010000008">
    <property type="protein sequence ID" value="KAF5743685.1"/>
    <property type="molecule type" value="Genomic_DNA"/>
</dbReference>
<evidence type="ECO:0000256" key="3">
    <source>
        <dbReference type="ARBA" id="ARBA00022525"/>
    </source>
</evidence>
<organism evidence="12 13">
    <name type="scientific">Tripterygium wilfordii</name>
    <name type="common">Thunder God vine</name>
    <dbReference type="NCBI Taxonomy" id="458696"/>
    <lineage>
        <taxon>Eukaryota</taxon>
        <taxon>Viridiplantae</taxon>
        <taxon>Streptophyta</taxon>
        <taxon>Embryophyta</taxon>
        <taxon>Tracheophyta</taxon>
        <taxon>Spermatophyta</taxon>
        <taxon>Magnoliopsida</taxon>
        <taxon>eudicotyledons</taxon>
        <taxon>Gunneridae</taxon>
        <taxon>Pentapetalae</taxon>
        <taxon>rosids</taxon>
        <taxon>fabids</taxon>
        <taxon>Celastrales</taxon>
        <taxon>Celastraceae</taxon>
        <taxon>Tripterygium</taxon>
    </lineage>
</organism>
<dbReference type="GO" id="GO:0048046">
    <property type="term" value="C:apoplast"/>
    <property type="evidence" value="ECO:0007669"/>
    <property type="project" value="UniProtKB-SubCell"/>
</dbReference>
<evidence type="ECO:0000259" key="11">
    <source>
        <dbReference type="Pfam" id="PF06955"/>
    </source>
</evidence>
<dbReference type="GO" id="GO:0016762">
    <property type="term" value="F:xyloglucan:xyloglucosyl transferase activity"/>
    <property type="evidence" value="ECO:0007669"/>
    <property type="project" value="UniProtKB-EC"/>
</dbReference>
<dbReference type="InParanoid" id="A0A7J7DBC8"/>
<evidence type="ECO:0000313" key="12">
    <source>
        <dbReference type="EMBL" id="KAF5743685.1"/>
    </source>
</evidence>
<dbReference type="PIRSF" id="PIRSF005604">
    <property type="entry name" value="XET"/>
    <property type="match status" value="1"/>
</dbReference>
<dbReference type="InterPro" id="IPR010713">
    <property type="entry name" value="XET_C"/>
</dbReference>
<evidence type="ECO:0000256" key="5">
    <source>
        <dbReference type="ARBA" id="ARBA00022801"/>
    </source>
</evidence>
<accession>A0A7J7DBC8</accession>
<comment type="subcellular location">
    <subcellularLocation>
        <location evidence="8">Secreted</location>
        <location evidence="8">Cell wall</location>
    </subcellularLocation>
    <subcellularLocation>
        <location evidence="8">Secreted</location>
        <location evidence="8">Extracellular space</location>
        <location evidence="8">Apoplast</location>
    </subcellularLocation>
</comment>
<evidence type="ECO:0000256" key="1">
    <source>
        <dbReference type="ARBA" id="ARBA00022512"/>
    </source>
</evidence>
<feature type="chain" id="PRO_5029943873" description="Xyloglucan endotransglucosylase/hydrolase" evidence="8">
    <location>
        <begin position="28"/>
        <end position="238"/>
    </location>
</feature>
<feature type="domain" description="Xyloglucan endo-transglycosylase C-terminal" evidence="11">
    <location>
        <begin position="187"/>
        <end position="234"/>
    </location>
</feature>
<dbReference type="InterPro" id="IPR044791">
    <property type="entry name" value="Beta-glucanase/XTH"/>
</dbReference>
<evidence type="ECO:0000256" key="4">
    <source>
        <dbReference type="ARBA" id="ARBA00022679"/>
    </source>
</evidence>
<dbReference type="Gene3D" id="2.60.120.200">
    <property type="match status" value="2"/>
</dbReference>
<keyword evidence="9" id="KW-0472">Membrane</keyword>
<feature type="transmembrane region" description="Helical" evidence="9">
    <location>
        <begin position="93"/>
        <end position="114"/>
    </location>
</feature>
<keyword evidence="1 8" id="KW-0134">Cell wall</keyword>
<comment type="similarity">
    <text evidence="8">Belongs to the glycosyl hydrolase 16 family.</text>
</comment>
<comment type="function">
    <text evidence="8">Catalyzes xyloglucan endohydrolysis (XEH) and/or endotransglycosylation (XET). Cleaves and religates xyloglucan polymers, an essential constituent of the primary cell wall, and thereby participates in cell wall construction of growing tissues.</text>
</comment>
<keyword evidence="13" id="KW-1185">Reference proteome</keyword>
<dbReference type="EC" id="2.4.1.207" evidence="8"/>
<keyword evidence="4 8" id="KW-0808">Transferase</keyword>
<dbReference type="Pfam" id="PF00722">
    <property type="entry name" value="Glyco_hydro_16"/>
    <property type="match status" value="2"/>
</dbReference>
<keyword evidence="8" id="KW-0732">Signal</keyword>
<reference evidence="12 13" key="1">
    <citation type="journal article" date="2020" name="Nat. Commun.">
        <title>Genome of Tripterygium wilfordii and identification of cytochrome P450 involved in triptolide biosynthesis.</title>
        <authorList>
            <person name="Tu L."/>
            <person name="Su P."/>
            <person name="Zhang Z."/>
            <person name="Gao L."/>
            <person name="Wang J."/>
            <person name="Hu T."/>
            <person name="Zhou J."/>
            <person name="Zhang Y."/>
            <person name="Zhao Y."/>
            <person name="Liu Y."/>
            <person name="Song Y."/>
            <person name="Tong Y."/>
            <person name="Lu Y."/>
            <person name="Yang J."/>
            <person name="Xu C."/>
            <person name="Jia M."/>
            <person name="Peters R.J."/>
            <person name="Huang L."/>
            <person name="Gao W."/>
        </authorList>
    </citation>
    <scope>NUCLEOTIDE SEQUENCE [LARGE SCALE GENOMIC DNA]</scope>
    <source>
        <strain evidence="13">cv. XIE 37</strain>
        <tissue evidence="12">Leaf</tissue>
    </source>
</reference>
<keyword evidence="5 8" id="KW-0378">Hydrolase</keyword>
<feature type="domain" description="GH16" evidence="10">
    <location>
        <begin position="32"/>
        <end position="97"/>
    </location>
</feature>
<evidence type="ECO:0000313" key="13">
    <source>
        <dbReference type="Proteomes" id="UP000593562"/>
    </source>
</evidence>
<dbReference type="GO" id="GO:0004553">
    <property type="term" value="F:hydrolase activity, hydrolyzing O-glycosyl compounds"/>
    <property type="evidence" value="ECO:0007669"/>
    <property type="project" value="InterPro"/>
</dbReference>
<dbReference type="GO" id="GO:0042546">
    <property type="term" value="P:cell wall biogenesis"/>
    <property type="evidence" value="ECO:0007669"/>
    <property type="project" value="InterPro"/>
</dbReference>